<feature type="coiled-coil region" evidence="1">
    <location>
        <begin position="351"/>
        <end position="378"/>
    </location>
</feature>
<dbReference type="GO" id="GO:0005737">
    <property type="term" value="C:cytoplasm"/>
    <property type="evidence" value="ECO:0007669"/>
    <property type="project" value="TreeGrafter"/>
</dbReference>
<keyword evidence="1" id="KW-0175">Coiled coil</keyword>
<feature type="coiled-coil region" evidence="1">
    <location>
        <begin position="118"/>
        <end position="173"/>
    </location>
</feature>
<name>A0A672Y7G3_9TELE</name>
<dbReference type="Ensembl" id="ENSSORT00005002669.1">
    <property type="protein sequence ID" value="ENSSORP00005002602.1"/>
    <property type="gene ID" value="ENSSORG00005001558.1"/>
</dbReference>
<proteinExistence type="predicted"/>
<evidence type="ECO:0000313" key="2">
    <source>
        <dbReference type="Ensembl" id="ENSSORP00005002602.1"/>
    </source>
</evidence>
<dbReference type="AlphaFoldDB" id="A0A672Y7G3"/>
<dbReference type="Pfam" id="PF08647">
    <property type="entry name" value="BRE1"/>
    <property type="match status" value="1"/>
</dbReference>
<feature type="coiled-coil region" evidence="1">
    <location>
        <begin position="1"/>
        <end position="60"/>
    </location>
</feature>
<organism evidence="2 3">
    <name type="scientific">Sphaeramia orbicularis</name>
    <name type="common">orbiculate cardinalfish</name>
    <dbReference type="NCBI Taxonomy" id="375764"/>
    <lineage>
        <taxon>Eukaryota</taxon>
        <taxon>Metazoa</taxon>
        <taxon>Chordata</taxon>
        <taxon>Craniata</taxon>
        <taxon>Vertebrata</taxon>
        <taxon>Euteleostomi</taxon>
        <taxon>Actinopterygii</taxon>
        <taxon>Neopterygii</taxon>
        <taxon>Teleostei</taxon>
        <taxon>Neoteleostei</taxon>
        <taxon>Acanthomorphata</taxon>
        <taxon>Gobiaria</taxon>
        <taxon>Kurtiformes</taxon>
        <taxon>Apogonoidei</taxon>
        <taxon>Apogonidae</taxon>
        <taxon>Apogoninae</taxon>
        <taxon>Sphaeramia</taxon>
    </lineage>
</organism>
<dbReference type="InterPro" id="IPR037386">
    <property type="entry name" value="CCDC40"/>
</dbReference>
<dbReference type="GO" id="GO:0060287">
    <property type="term" value="P:epithelial cilium movement involved in determination of left/right asymmetry"/>
    <property type="evidence" value="ECO:0007669"/>
    <property type="project" value="TreeGrafter"/>
</dbReference>
<accession>A0A672Y7G3</accession>
<protein>
    <submittedName>
        <fullName evidence="2">Coiled-coil domain containing 40</fullName>
    </submittedName>
</protein>
<dbReference type="Proteomes" id="UP000472271">
    <property type="component" value="Chromosome 1"/>
</dbReference>
<dbReference type="FunCoup" id="A0A672Y7G3">
    <property type="interactions" value="60"/>
</dbReference>
<reference evidence="2" key="2">
    <citation type="submission" date="2025-08" db="UniProtKB">
        <authorList>
            <consortium name="Ensembl"/>
        </authorList>
    </citation>
    <scope>IDENTIFICATION</scope>
</reference>
<evidence type="ECO:0000256" key="1">
    <source>
        <dbReference type="SAM" id="Coils"/>
    </source>
</evidence>
<sequence length="807" mass="93096">MQEMALEESALQEKLVRLQTKLEDHHQTKTQAEAKHQQSRDQLEITKAQYSSTLSQVQKRIQLVLQTELDNLMQQLIFTQEVSQDLRSDMKVMRNATRKAGNEKIQAEEQKLKQDVYVERLTKDMERLMQQIAMYEAQSSAQAEETLAAKEALAEAEMEMESVVIASKQLLQQWNSSLVAMRRRDEAFTAMQEAINMIGHQVISLDREIEGYNKSTTKEQELNEMLTAQLNWSQMDIATSKSLITKKQTQQEALQAHYSTCVRTLRETEHTLTRLTKNNSIQYLRQLEKESAASLELEDMIMSQMQQKLTYNMAAKYSQRLTTKMTTRKKDKLKKEVEEVGLESIEVGQRLDNLAVTQEALEEEIANYTKLVSSQQAQISSNVLSVGQNQNAIINYNQKISHIVAATGRDLSPMQIKADAIKAQLEELEANIKSDQQLWSKRQGTLVGLTQEIAVNRRDILKLQAEHTHMQQGKIRIDGTDSLLQSHFIYTELEKNMRILKGDLLNLNTLLSKNKQLSLAMEQGNALMESEFIHRHKEAERESIEMQMKLEKTEKEKERLLNSLVEAEKQIMLWEKKIQLMKETISAVNSDFGQKDLQTMKAEIHRMKLRLNQLMKHRERLLRESEATVVRMEKIELRREAMIRNPHKQTTKGELNRIIRGLQRRIHDTHKHIEECDQTIRTLQESQVNLSNRLTKQKQHLIELCGTSYVLDHDIIKLQDTKDRNLLQLVALQSRAKKLQAVREGSYRASASSDESVGAALQNQTERMNAVSTVLHRVCEEFPQHQGALHRPLVALQAHMQEASSVQ</sequence>
<dbReference type="GO" id="GO:0005929">
    <property type="term" value="C:cilium"/>
    <property type="evidence" value="ECO:0007669"/>
    <property type="project" value="TreeGrafter"/>
</dbReference>
<feature type="coiled-coil region" evidence="1">
    <location>
        <begin position="411"/>
        <end position="438"/>
    </location>
</feature>
<keyword evidence="3" id="KW-1185">Reference proteome</keyword>
<reference evidence="2" key="1">
    <citation type="submission" date="2019-06" db="EMBL/GenBank/DDBJ databases">
        <authorList>
            <consortium name="Wellcome Sanger Institute Data Sharing"/>
        </authorList>
    </citation>
    <scope>NUCLEOTIDE SEQUENCE [LARGE SCALE GENOMIC DNA]</scope>
</reference>
<dbReference type="PANTHER" id="PTHR16275:SF8">
    <property type="entry name" value="COILED-COIL DOMAIN-CONTAINING PROTEIN 40"/>
    <property type="match status" value="1"/>
</dbReference>
<dbReference type="GO" id="GO:0005576">
    <property type="term" value="C:extracellular region"/>
    <property type="evidence" value="ECO:0007669"/>
    <property type="project" value="GOC"/>
</dbReference>
<dbReference type="GO" id="GO:0001947">
    <property type="term" value="P:heart looping"/>
    <property type="evidence" value="ECO:0007669"/>
    <property type="project" value="TreeGrafter"/>
</dbReference>
<reference evidence="2" key="3">
    <citation type="submission" date="2025-09" db="UniProtKB">
        <authorList>
            <consortium name="Ensembl"/>
        </authorList>
    </citation>
    <scope>IDENTIFICATION</scope>
</reference>
<evidence type="ECO:0000313" key="3">
    <source>
        <dbReference type="Proteomes" id="UP000472271"/>
    </source>
</evidence>
<dbReference type="InParanoid" id="A0A672Y7G3"/>
<dbReference type="GO" id="GO:0035082">
    <property type="term" value="P:axoneme assembly"/>
    <property type="evidence" value="ECO:0007669"/>
    <property type="project" value="InterPro"/>
</dbReference>
<dbReference type="PANTHER" id="PTHR16275">
    <property type="entry name" value="COILED-COIL DOMAIN-CONTAINING PROTEIN 40"/>
    <property type="match status" value="1"/>
</dbReference>
<feature type="coiled-coil region" evidence="1">
    <location>
        <begin position="536"/>
        <end position="624"/>
    </location>
</feature>
<gene>
    <name evidence="2" type="primary">ccdc40</name>
</gene>